<evidence type="ECO:0000256" key="1">
    <source>
        <dbReference type="ARBA" id="ARBA00022598"/>
    </source>
</evidence>
<dbReference type="PANTHER" id="PTHR47917">
    <property type="match status" value="1"/>
</dbReference>
<dbReference type="EC" id="1.3.8.17" evidence="10"/>
<dbReference type="UniPathway" id="UPA00071"/>
<name>A0A1X1VYG0_MYCGO</name>
<keyword evidence="7 10" id="KW-0342">GTP-binding</keyword>
<dbReference type="Gene3D" id="3.40.109.10">
    <property type="entry name" value="NADH Oxidase"/>
    <property type="match status" value="1"/>
</dbReference>
<dbReference type="EC" id="6.3.2.31" evidence="10"/>
<dbReference type="NCBIfam" id="TIGR01916">
    <property type="entry name" value="F420_cofE"/>
    <property type="match status" value="1"/>
</dbReference>
<feature type="binding site" evidence="10">
    <location>
        <begin position="21"/>
        <end position="24"/>
    </location>
    <ligand>
        <name>GTP</name>
        <dbReference type="ChEBI" id="CHEBI:37565"/>
    </ligand>
</feature>
<comment type="pathway">
    <text evidence="10">Cofactor biosynthesis; coenzyme F420 biosynthesis.</text>
</comment>
<feature type="region of interest" description="Coenzyme F420:L-glutamate ligase" evidence="10">
    <location>
        <begin position="1"/>
        <end position="245"/>
    </location>
</feature>
<accession>A0A1X1VYG0</accession>
<feature type="binding site" evidence="10">
    <location>
        <position position="152"/>
    </location>
    <ligand>
        <name>a divalent metal cation</name>
        <dbReference type="ChEBI" id="CHEBI:60240"/>
        <label>2</label>
    </ligand>
</feature>
<evidence type="ECO:0000256" key="5">
    <source>
        <dbReference type="ARBA" id="ARBA00022958"/>
    </source>
</evidence>
<evidence type="ECO:0000256" key="7">
    <source>
        <dbReference type="ARBA" id="ARBA00023134"/>
    </source>
</evidence>
<dbReference type="GO" id="GO:0005525">
    <property type="term" value="F:GTP binding"/>
    <property type="evidence" value="ECO:0007669"/>
    <property type="project" value="UniProtKB-KW"/>
</dbReference>
<evidence type="ECO:0000313" key="13">
    <source>
        <dbReference type="EMBL" id="ORV74987.1"/>
    </source>
</evidence>
<keyword evidence="8 10" id="KW-0464">Manganese</keyword>
<dbReference type="NCBIfam" id="TIGR03553">
    <property type="entry name" value="F420_FbiB_CTERM"/>
    <property type="match status" value="1"/>
</dbReference>
<dbReference type="Gene3D" id="3.90.1660.10">
    <property type="entry name" value="CofE-like domain"/>
    <property type="match status" value="1"/>
</dbReference>
<dbReference type="GO" id="GO:0052645">
    <property type="term" value="P:F420-0 metabolic process"/>
    <property type="evidence" value="ECO:0007669"/>
    <property type="project" value="UniProtKB-UniRule"/>
</dbReference>
<dbReference type="FunFam" id="3.40.109.10:FF:000009">
    <property type="entry name" value="Coenzyme F420:L-glutamate ligase"/>
    <property type="match status" value="1"/>
</dbReference>
<organism evidence="13 14">
    <name type="scientific">Mycobacterium gordonae</name>
    <dbReference type="NCBI Taxonomy" id="1778"/>
    <lineage>
        <taxon>Bacteria</taxon>
        <taxon>Bacillati</taxon>
        <taxon>Actinomycetota</taxon>
        <taxon>Actinomycetes</taxon>
        <taxon>Mycobacteriales</taxon>
        <taxon>Mycobacteriaceae</taxon>
        <taxon>Mycobacterium</taxon>
    </lineage>
</organism>
<dbReference type="InterPro" id="IPR008225">
    <property type="entry name" value="F420-0_g-glutamyl_ligase"/>
</dbReference>
<proteinExistence type="inferred from homology"/>
<feature type="binding site" evidence="10">
    <location>
        <position position="113"/>
    </location>
    <ligand>
        <name>GTP</name>
        <dbReference type="ChEBI" id="CHEBI:37565"/>
    </ligand>
</feature>
<keyword evidence="3 10" id="KW-0547">Nucleotide-binding</keyword>
<evidence type="ECO:0000259" key="11">
    <source>
        <dbReference type="Pfam" id="PF00881"/>
    </source>
</evidence>
<dbReference type="GO" id="GO:0046872">
    <property type="term" value="F:metal ion binding"/>
    <property type="evidence" value="ECO:0007669"/>
    <property type="project" value="UniProtKB-KW"/>
</dbReference>
<feature type="binding site" evidence="10">
    <location>
        <position position="110"/>
    </location>
    <ligand>
        <name>a divalent metal cation</name>
        <dbReference type="ChEBI" id="CHEBI:60240"/>
        <label>1</label>
    </ligand>
</feature>
<dbReference type="Pfam" id="PF01996">
    <property type="entry name" value="F420_ligase"/>
    <property type="match status" value="1"/>
</dbReference>
<keyword evidence="14" id="KW-1185">Reference proteome</keyword>
<feature type="region of interest" description="Dehydro-coenzyme F420-0 reductase" evidence="10">
    <location>
        <begin position="246"/>
        <end position="449"/>
    </location>
</feature>
<feature type="domain" description="Nitroreductase" evidence="11">
    <location>
        <begin position="261"/>
        <end position="429"/>
    </location>
</feature>
<comment type="catalytic activity">
    <reaction evidence="10">
        <text>oxidized coenzyme F420-(gamma-L-Glu)(n) + GTP + L-glutamate = oxidized coenzyme F420-(gamma-L-Glu)(n+1) + GDP + phosphate + H(+)</text>
        <dbReference type="Rhea" id="RHEA:51236"/>
        <dbReference type="Rhea" id="RHEA-COMP:12939"/>
        <dbReference type="Rhea" id="RHEA-COMP:12940"/>
        <dbReference type="ChEBI" id="CHEBI:15378"/>
        <dbReference type="ChEBI" id="CHEBI:29985"/>
        <dbReference type="ChEBI" id="CHEBI:37565"/>
        <dbReference type="ChEBI" id="CHEBI:43474"/>
        <dbReference type="ChEBI" id="CHEBI:58189"/>
        <dbReference type="ChEBI" id="CHEBI:133980"/>
    </reaction>
</comment>
<comment type="catalytic activity">
    <reaction evidence="10">
        <text>oxidized coenzyme F420-0 + FMN + H(+) = dehydro coenzyme F420-0 + FMNH2</text>
        <dbReference type="Rhea" id="RHEA:60360"/>
        <dbReference type="ChEBI" id="CHEBI:15378"/>
        <dbReference type="ChEBI" id="CHEBI:57618"/>
        <dbReference type="ChEBI" id="CHEBI:58210"/>
        <dbReference type="ChEBI" id="CHEBI:59907"/>
        <dbReference type="ChEBI" id="CHEBI:143705"/>
        <dbReference type="EC" id="1.3.8.17"/>
    </reaction>
</comment>
<comment type="similarity">
    <text evidence="10">In the N-terminal section; belongs to the CofE family.</text>
</comment>
<dbReference type="PANTHER" id="PTHR47917:SF1">
    <property type="entry name" value="COENZYME F420:L-GLUTAMATE LIGASE"/>
    <property type="match status" value="1"/>
</dbReference>
<evidence type="ECO:0000259" key="12">
    <source>
        <dbReference type="Pfam" id="PF01996"/>
    </source>
</evidence>
<comment type="caution">
    <text evidence="13">The sequence shown here is derived from an EMBL/GenBank/DDBJ whole genome shotgun (WGS) entry which is preliminary data.</text>
</comment>
<dbReference type="InterPro" id="IPR023661">
    <property type="entry name" value="FbiB"/>
</dbReference>
<dbReference type="EMBL" id="LQOY01000185">
    <property type="protein sequence ID" value="ORV74987.1"/>
    <property type="molecule type" value="Genomic_DNA"/>
</dbReference>
<dbReference type="HAMAP" id="MF_01259">
    <property type="entry name" value="F420_ligase_FbiB"/>
    <property type="match status" value="1"/>
</dbReference>
<dbReference type="CDD" id="cd20607">
    <property type="entry name" value="FbiB_C-like"/>
    <property type="match status" value="1"/>
</dbReference>
<dbReference type="InterPro" id="IPR002847">
    <property type="entry name" value="F420-0_gamma-glut_ligase-dom"/>
</dbReference>
<evidence type="ECO:0000256" key="4">
    <source>
        <dbReference type="ARBA" id="ARBA00022842"/>
    </source>
</evidence>
<dbReference type="SUPFAM" id="SSF144010">
    <property type="entry name" value="CofE-like"/>
    <property type="match status" value="1"/>
</dbReference>
<evidence type="ECO:0000256" key="6">
    <source>
        <dbReference type="ARBA" id="ARBA00023002"/>
    </source>
</evidence>
<dbReference type="GO" id="GO:0052890">
    <property type="term" value="F:oxidoreductase activity, acting on the CH-CH group of donors, with a flavin as acceptor"/>
    <property type="evidence" value="ECO:0007669"/>
    <property type="project" value="UniProtKB-UniRule"/>
</dbReference>
<dbReference type="InterPro" id="IPR000415">
    <property type="entry name" value="Nitroreductase-like"/>
</dbReference>
<evidence type="ECO:0000256" key="8">
    <source>
        <dbReference type="ARBA" id="ARBA00023211"/>
    </source>
</evidence>
<keyword evidence="6 10" id="KW-0560">Oxidoreductase</keyword>
<dbReference type="Proteomes" id="UP000193928">
    <property type="component" value="Unassembled WGS sequence"/>
</dbReference>
<feature type="binding site" evidence="10">
    <location>
        <position position="437"/>
    </location>
    <ligand>
        <name>FMN</name>
        <dbReference type="ChEBI" id="CHEBI:58210"/>
    </ligand>
</feature>
<evidence type="ECO:0000313" key="14">
    <source>
        <dbReference type="Proteomes" id="UP000193928"/>
    </source>
</evidence>
<gene>
    <name evidence="10" type="primary">fbiB</name>
    <name evidence="13" type="ORF">AWC08_00840</name>
</gene>
<feature type="binding site" evidence="10">
    <location>
        <position position="321"/>
    </location>
    <ligand>
        <name>coenzyme F420-(gamma-Glu)n</name>
        <dbReference type="ChEBI" id="CHEBI:133980"/>
    </ligand>
</feature>
<dbReference type="SUPFAM" id="SSF55469">
    <property type="entry name" value="FMN-dependent nitroreductase-like"/>
    <property type="match status" value="1"/>
</dbReference>
<feature type="binding site" evidence="10">
    <location>
        <begin position="261"/>
        <end position="265"/>
    </location>
    <ligand>
        <name>FMN</name>
        <dbReference type="ChEBI" id="CHEBI:58210"/>
    </ligand>
</feature>
<keyword evidence="1 10" id="KW-0436">Ligase</keyword>
<evidence type="ECO:0000256" key="9">
    <source>
        <dbReference type="ARBA" id="ARBA00023268"/>
    </source>
</evidence>
<evidence type="ECO:0000256" key="3">
    <source>
        <dbReference type="ARBA" id="ARBA00022741"/>
    </source>
</evidence>
<feature type="binding site" evidence="10">
    <location>
        <position position="289"/>
    </location>
    <ligand>
        <name>FMN</name>
        <dbReference type="ChEBI" id="CHEBI:58210"/>
    </ligand>
</feature>
<dbReference type="Gene3D" id="3.30.1330.100">
    <property type="entry name" value="CofE-like"/>
    <property type="match status" value="1"/>
</dbReference>
<sequence>MPPAGEHGSAARIEILPVTGLPEFRPGDDLAAALSGAAPWLRDGDVVVVTSKVVSKCEGRLVPAPEDDEERDRLRRKLVDDEAVRVLARKERTLITENRIGLIQAAAGVDGSNVGRTELALLPLDPDASAATLRAGLRERLGVTVGVVITDTMGRAWRNGQIDAAVGAAGLAVLHNYSGAVDAHGNELVVTEVAVADEIAAAADLVKGKLTAMPVAVVRGLHPVDDGSTARRLVRAGTEDLFWLGTAEAIELGRGQAQLLRRSVRRFSAEPVPPEIVESAVAEALTAPAPHHTRPVRFVWLQNEGARTRLLDRMKDKWRVDLTGDGRPADSVERRVARGQILYDAPEVIIPFLVPDGAHSYPDAARTAAEHTMFTVAVGAAVQALLVALAVRGVGSCWIGSTIFAADLVREELALPSDWEPLGAVAVGYAAEPAGLREPVPVTDLLIRK</sequence>
<feature type="binding site" evidence="10">
    <location>
        <position position="400"/>
    </location>
    <ligand>
        <name>FMN</name>
        <dbReference type="ChEBI" id="CHEBI:58210"/>
    </ligand>
</feature>
<feature type="binding site" evidence="10">
    <location>
        <position position="151"/>
    </location>
    <ligand>
        <name>a divalent metal cation</name>
        <dbReference type="ChEBI" id="CHEBI:60240"/>
        <label>1</label>
    </ligand>
</feature>
<comment type="cofactor">
    <cofactor evidence="10">
        <name>K(+)</name>
        <dbReference type="ChEBI" id="CHEBI:29103"/>
    </cofactor>
    <text evidence="10">Monovalent cation. The ion could be potassium.</text>
</comment>
<dbReference type="InterPro" id="IPR019943">
    <property type="entry name" value="F420_FbiB_C"/>
</dbReference>
<comment type="catalytic activity">
    <reaction evidence="10">
        <text>oxidized coenzyme F420-1 + GTP + L-glutamate = oxidized coenzyme F420-2 + GDP + phosphate + H(+)</text>
        <dbReference type="Rhea" id="RHEA:30523"/>
        <dbReference type="ChEBI" id="CHEBI:15378"/>
        <dbReference type="ChEBI" id="CHEBI:29985"/>
        <dbReference type="ChEBI" id="CHEBI:37565"/>
        <dbReference type="ChEBI" id="CHEBI:43474"/>
        <dbReference type="ChEBI" id="CHEBI:57922"/>
        <dbReference type="ChEBI" id="CHEBI:58189"/>
        <dbReference type="ChEBI" id="CHEBI:59920"/>
        <dbReference type="EC" id="6.3.2.34"/>
    </reaction>
</comment>
<comment type="function">
    <text evidence="10">Bifunctional enzyme that catalyzes the GTP-dependent successive addition of multiple gamma-linked L-glutamates to the L-lactyl phosphodiester of 7,8-didemethyl-8-hydroxy-5-deazariboflavin (F420-0) to form polyglutamated F420 derivatives, and the FMNH2-dependent reduction of dehydro-F420-0 to form F420-0.</text>
</comment>
<keyword evidence="4 10" id="KW-0460">Magnesium</keyword>
<dbReference type="GO" id="GO:0052618">
    <property type="term" value="F:coenzyme F420-0:L-glutamate ligase activity"/>
    <property type="evidence" value="ECO:0007669"/>
    <property type="project" value="UniProtKB-UniRule"/>
</dbReference>
<comment type="cofactor">
    <cofactor evidence="10">
        <name>Mg(2+)</name>
        <dbReference type="ChEBI" id="CHEBI:18420"/>
    </cofactor>
    <cofactor evidence="10">
        <name>Mn(2+)</name>
        <dbReference type="ChEBI" id="CHEBI:29035"/>
    </cofactor>
    <text evidence="10">Binds 2 divalent metal cations per subunit. The ions could be magnesium and/or manganese.</text>
</comment>
<keyword evidence="9 10" id="KW-0511">Multifunctional enzyme</keyword>
<feature type="binding site" evidence="10">
    <location>
        <position position="51"/>
    </location>
    <ligand>
        <name>GTP</name>
        <dbReference type="ChEBI" id="CHEBI:37565"/>
    </ligand>
</feature>
<comment type="catalytic activity">
    <reaction evidence="10">
        <text>oxidized coenzyme F420-0 + GTP + L-glutamate = oxidized coenzyme F420-1 + GDP + phosphate + H(+)</text>
        <dbReference type="Rhea" id="RHEA:30555"/>
        <dbReference type="ChEBI" id="CHEBI:15378"/>
        <dbReference type="ChEBI" id="CHEBI:29985"/>
        <dbReference type="ChEBI" id="CHEBI:37565"/>
        <dbReference type="ChEBI" id="CHEBI:43474"/>
        <dbReference type="ChEBI" id="CHEBI:58189"/>
        <dbReference type="ChEBI" id="CHEBI:59907"/>
        <dbReference type="ChEBI" id="CHEBI:59920"/>
        <dbReference type="EC" id="6.3.2.31"/>
    </reaction>
</comment>
<dbReference type="AlphaFoldDB" id="A0A1X1VYG0"/>
<dbReference type="EC" id="6.3.2.34" evidence="10"/>
<protein>
    <recommendedName>
        <fullName evidence="10">Bifunctional F420 biosynthesis protein FbiB</fullName>
    </recommendedName>
    <domain>
        <recommendedName>
            <fullName evidence="10">Coenzyme F420:L-glutamate ligase</fullName>
            <ecNumber evidence="10">6.3.2.31</ecNumber>
            <ecNumber evidence="10">6.3.2.34</ecNumber>
        </recommendedName>
        <alternativeName>
            <fullName evidence="10">Coenzyme F420-0:L-glutamate ligase</fullName>
        </alternativeName>
        <alternativeName>
            <fullName evidence="10">Coenzyme F420-1:gamma-L-glutamate ligase</fullName>
        </alternativeName>
    </domain>
    <domain>
        <recommendedName>
            <fullName evidence="10">Dehydro-coenzyme F420-0 reductase</fullName>
            <ecNumber evidence="10">1.3.8.17</ecNumber>
        </recommendedName>
    </domain>
</protein>
<dbReference type="GO" id="GO:0052619">
    <property type="term" value="F:coenzyme F420-1:gamma-L-glutamate ligase activity"/>
    <property type="evidence" value="ECO:0007669"/>
    <property type="project" value="UniProtKB-UniRule"/>
</dbReference>
<keyword evidence="2 10" id="KW-0479">Metal-binding</keyword>
<dbReference type="InterPro" id="IPR029479">
    <property type="entry name" value="Nitroreductase"/>
</dbReference>
<dbReference type="Pfam" id="PF00881">
    <property type="entry name" value="Nitroreductase"/>
    <property type="match status" value="1"/>
</dbReference>
<evidence type="ECO:0000256" key="10">
    <source>
        <dbReference type="HAMAP-Rule" id="MF_01259"/>
    </source>
</evidence>
<dbReference type="NCBIfam" id="NF009810">
    <property type="entry name" value="PRK13294.1"/>
    <property type="match status" value="1"/>
</dbReference>
<evidence type="ECO:0000256" key="2">
    <source>
        <dbReference type="ARBA" id="ARBA00022723"/>
    </source>
</evidence>
<reference evidence="13 14" key="1">
    <citation type="submission" date="2016-01" db="EMBL/GenBank/DDBJ databases">
        <title>The new phylogeny of the genus Mycobacterium.</title>
        <authorList>
            <person name="Tarcisio F."/>
            <person name="Conor M."/>
            <person name="Antonella G."/>
            <person name="Elisabetta G."/>
            <person name="Giulia F.S."/>
            <person name="Sara T."/>
            <person name="Anna F."/>
            <person name="Clotilde B."/>
            <person name="Roberto B."/>
            <person name="Veronica D.S."/>
            <person name="Fabio R."/>
            <person name="Monica P."/>
            <person name="Olivier J."/>
            <person name="Enrico T."/>
            <person name="Nicola S."/>
        </authorList>
    </citation>
    <scope>NUCLEOTIDE SEQUENCE [LARGE SCALE GENOMIC DNA]</scope>
    <source>
        <strain evidence="13 14">DSM 44160</strain>
    </source>
</reference>
<feature type="binding site" evidence="10">
    <location>
        <position position="56"/>
    </location>
    <ligand>
        <name>GTP</name>
        <dbReference type="ChEBI" id="CHEBI:37565"/>
    </ligand>
</feature>
<feature type="domain" description="Coenzyme F420:L-glutamate ligase-like" evidence="12">
    <location>
        <begin position="21"/>
        <end position="220"/>
    </location>
</feature>
<dbReference type="RefSeq" id="WP_069434663.1">
    <property type="nucleotide sequence ID" value="NZ_JACKSU010000120.1"/>
</dbReference>
<keyword evidence="5 10" id="KW-0630">Potassium</keyword>